<keyword evidence="2" id="KW-1185">Reference proteome</keyword>
<sequence>MAVFSYIALNPACRSGNCSCSNGNSSDCSHGSSCTSCSRTLTNSNSGGCTHGSSCGSCATNGRTLVNECNTTGANGSCSSCGSSSHLPALFEMDRGVFFFLSERLEFDRDL</sequence>
<comment type="caution">
    <text evidence="1">The sequence shown here is derived from an EMBL/GenBank/DDBJ whole genome shotgun (WGS) entry which is preliminary data.</text>
</comment>
<dbReference type="GeneID" id="91992611"/>
<evidence type="ECO:0000313" key="1">
    <source>
        <dbReference type="EMBL" id="KAL0242127.1"/>
    </source>
</evidence>
<gene>
    <name evidence="1" type="ORF">I308_105756</name>
</gene>
<evidence type="ECO:0000313" key="2">
    <source>
        <dbReference type="Proteomes" id="UP000054399"/>
    </source>
</evidence>
<dbReference type="RefSeq" id="XP_066611509.1">
    <property type="nucleotide sequence ID" value="XM_066760205.1"/>
</dbReference>
<name>A0ABR3BK07_9TREE</name>
<protein>
    <recommendedName>
        <fullName evidence="3">Metallothionein</fullName>
    </recommendedName>
</protein>
<accession>A0ABR3BK07</accession>
<organism evidence="1 2">
    <name type="scientific">Cryptococcus tetragattii IND107</name>
    <dbReference type="NCBI Taxonomy" id="1296105"/>
    <lineage>
        <taxon>Eukaryota</taxon>
        <taxon>Fungi</taxon>
        <taxon>Dikarya</taxon>
        <taxon>Basidiomycota</taxon>
        <taxon>Agaricomycotina</taxon>
        <taxon>Tremellomycetes</taxon>
        <taxon>Tremellales</taxon>
        <taxon>Cryptococcaceae</taxon>
        <taxon>Cryptococcus</taxon>
        <taxon>Cryptococcus gattii species complex</taxon>
    </lineage>
</organism>
<evidence type="ECO:0008006" key="3">
    <source>
        <dbReference type="Google" id="ProtNLM"/>
    </source>
</evidence>
<reference evidence="2" key="1">
    <citation type="submission" date="2015-01" db="EMBL/GenBank/DDBJ databases">
        <title>The Genome Sequence of Cryptococcus gattii MMRL2647.</title>
        <authorList>
            <consortium name="The Broad Institute Genomics Platform"/>
            <person name="Cuomo C."/>
            <person name="Litvintseva A."/>
            <person name="Chen Y."/>
            <person name="Heitman J."/>
            <person name="Sun S."/>
            <person name="Springer D."/>
            <person name="Dromer F."/>
            <person name="Young S."/>
            <person name="Zeng Q."/>
            <person name="Gargeya S."/>
            <person name="Abouelleil A."/>
            <person name="Alvarado L."/>
            <person name="Chapman S.B."/>
            <person name="Gainer-Dewar J."/>
            <person name="Goldberg J."/>
            <person name="Griggs A."/>
            <person name="Gujja S."/>
            <person name="Hansen M."/>
            <person name="Howarth C."/>
            <person name="Imamovic A."/>
            <person name="Larimer J."/>
            <person name="Murphy C."/>
            <person name="Naylor J."/>
            <person name="Pearson M."/>
            <person name="Priest M."/>
            <person name="Roberts A."/>
            <person name="Saif S."/>
            <person name="Shea T."/>
            <person name="Sykes S."/>
            <person name="Wortman J."/>
            <person name="Nusbaum C."/>
            <person name="Birren B."/>
        </authorList>
    </citation>
    <scope>NUCLEOTIDE SEQUENCE [LARGE SCALE GENOMIC DNA]</scope>
    <source>
        <strain evidence="2">IND107</strain>
    </source>
</reference>
<proteinExistence type="predicted"/>
<reference evidence="1 2" key="2">
    <citation type="submission" date="2024-01" db="EMBL/GenBank/DDBJ databases">
        <title>Comparative genomics of Cryptococcus and Kwoniella reveals pathogenesis evolution and contrasting modes of karyotype evolution via chromosome fusion or intercentromeric recombination.</title>
        <authorList>
            <person name="Coelho M.A."/>
            <person name="David-Palma M."/>
            <person name="Shea T."/>
            <person name="Bowers K."/>
            <person name="Mcginley-Smith S."/>
            <person name="Mohammad A.W."/>
            <person name="Gnirke A."/>
            <person name="Yurkov A.M."/>
            <person name="Nowrousian M."/>
            <person name="Sun S."/>
            <person name="Cuomo C.A."/>
            <person name="Heitman J."/>
        </authorList>
    </citation>
    <scope>NUCLEOTIDE SEQUENCE [LARGE SCALE GENOMIC DNA]</scope>
    <source>
        <strain evidence="1 2">IND107</strain>
    </source>
</reference>
<dbReference type="Proteomes" id="UP000054399">
    <property type="component" value="Unassembled WGS sequence"/>
</dbReference>
<dbReference type="EMBL" id="ATAM02000011">
    <property type="protein sequence ID" value="KAL0242127.1"/>
    <property type="molecule type" value="Genomic_DNA"/>
</dbReference>